<dbReference type="AlphaFoldDB" id="A0A8H4UK70"/>
<name>A0A8H4UK70_9HYPO</name>
<keyword evidence="2" id="KW-1185">Reference proteome</keyword>
<evidence type="ECO:0000313" key="2">
    <source>
        <dbReference type="Proteomes" id="UP000635477"/>
    </source>
</evidence>
<sequence length="311" mass="35201">MPLLSLPPELILSIVKQLHIPNVEVLAQTFNKRLYDACIPLLAKRIAARKHAKRMIARFGLPLFQSEMEDVSCEQAKLLGFPSEHDISIPNKPPNLDYLNLNGDLSWLEPLDEKTARAMERYHRGPADGGTDLLDKLVADAEKLGLVLPEGFIKFMSREELQYRIPSAQAAFFTLGEDGLRKCPAAVDGGAGGYLIRIMADQQWCWTWNLYLYPGEGKGHAVCGSAVDANANLDQIAEALSDCKETTRDEFDQAKNEGFPLAWTRHLALTSFSFEEFLATTYYEEQIWYVRYDDMELSQGLRKYIDNTYIK</sequence>
<proteinExistence type="predicted"/>
<reference evidence="1" key="2">
    <citation type="submission" date="2020-05" db="EMBL/GenBank/DDBJ databases">
        <authorList>
            <person name="Kim H.-S."/>
            <person name="Proctor R.H."/>
            <person name="Brown D.W."/>
        </authorList>
    </citation>
    <scope>NUCLEOTIDE SEQUENCE</scope>
    <source>
        <strain evidence="1">NRRL 22465</strain>
    </source>
</reference>
<protein>
    <submittedName>
        <fullName evidence="1">Uncharacterized protein</fullName>
    </submittedName>
</protein>
<organism evidence="1 2">
    <name type="scientific">Fusarium zealandicum</name>
    <dbReference type="NCBI Taxonomy" id="1053134"/>
    <lineage>
        <taxon>Eukaryota</taxon>
        <taxon>Fungi</taxon>
        <taxon>Dikarya</taxon>
        <taxon>Ascomycota</taxon>
        <taxon>Pezizomycotina</taxon>
        <taxon>Sordariomycetes</taxon>
        <taxon>Hypocreomycetidae</taxon>
        <taxon>Hypocreales</taxon>
        <taxon>Nectriaceae</taxon>
        <taxon>Fusarium</taxon>
        <taxon>Fusarium staphyleae species complex</taxon>
    </lineage>
</organism>
<evidence type="ECO:0000313" key="1">
    <source>
        <dbReference type="EMBL" id="KAF4977864.1"/>
    </source>
</evidence>
<dbReference type="Proteomes" id="UP000635477">
    <property type="component" value="Unassembled WGS sequence"/>
</dbReference>
<gene>
    <name evidence="1" type="ORF">FZEAL_5708</name>
</gene>
<comment type="caution">
    <text evidence="1">The sequence shown here is derived from an EMBL/GenBank/DDBJ whole genome shotgun (WGS) entry which is preliminary data.</text>
</comment>
<accession>A0A8H4UK70</accession>
<dbReference type="OrthoDB" id="59675at2759"/>
<dbReference type="EMBL" id="JABEYC010000416">
    <property type="protein sequence ID" value="KAF4977864.1"/>
    <property type="molecule type" value="Genomic_DNA"/>
</dbReference>
<reference evidence="1" key="1">
    <citation type="journal article" date="2020" name="BMC Genomics">
        <title>Correction to: Identification and distribution of gene clusters required for synthesis of sphingolipid metabolism inhibitors in diverse species of the filamentous fungus Fusarium.</title>
        <authorList>
            <person name="Kim H.S."/>
            <person name="Lohmar J.M."/>
            <person name="Busman M."/>
            <person name="Brown D.W."/>
            <person name="Naumann T.A."/>
            <person name="Divon H.H."/>
            <person name="Lysoe E."/>
            <person name="Uhlig S."/>
            <person name="Proctor R.H."/>
        </authorList>
    </citation>
    <scope>NUCLEOTIDE SEQUENCE</scope>
    <source>
        <strain evidence="1">NRRL 22465</strain>
    </source>
</reference>